<organism evidence="2">
    <name type="scientific">Nothobranchius pienaari</name>
    <dbReference type="NCBI Taxonomy" id="704102"/>
    <lineage>
        <taxon>Eukaryota</taxon>
        <taxon>Metazoa</taxon>
        <taxon>Chordata</taxon>
        <taxon>Craniata</taxon>
        <taxon>Vertebrata</taxon>
        <taxon>Euteleostomi</taxon>
        <taxon>Actinopterygii</taxon>
        <taxon>Neopterygii</taxon>
        <taxon>Teleostei</taxon>
        <taxon>Neoteleostei</taxon>
        <taxon>Acanthomorphata</taxon>
        <taxon>Ovalentaria</taxon>
        <taxon>Atherinomorphae</taxon>
        <taxon>Cyprinodontiformes</taxon>
        <taxon>Nothobranchiidae</taxon>
        <taxon>Nothobranchius</taxon>
    </lineage>
</organism>
<dbReference type="EMBL" id="HAEF01016343">
    <property type="protein sequence ID" value="SBR57502.1"/>
    <property type="molecule type" value="Transcribed_RNA"/>
</dbReference>
<reference evidence="2" key="2">
    <citation type="submission" date="2016-06" db="EMBL/GenBank/DDBJ databases">
        <title>The genome of a short-lived fish provides insights into sex chromosome evolution and the genetic control of aging.</title>
        <authorList>
            <person name="Reichwald K."/>
            <person name="Felder M."/>
            <person name="Petzold A."/>
            <person name="Koch P."/>
            <person name="Groth M."/>
            <person name="Platzer M."/>
        </authorList>
    </citation>
    <scope>NUCLEOTIDE SEQUENCE</scope>
    <source>
        <tissue evidence="2">Brain</tissue>
    </source>
</reference>
<feature type="non-terminal residue" evidence="2">
    <location>
        <position position="84"/>
    </location>
</feature>
<accession>A0A1A8ML76</accession>
<proteinExistence type="predicted"/>
<evidence type="ECO:0000256" key="1">
    <source>
        <dbReference type="SAM" id="MobiDB-lite"/>
    </source>
</evidence>
<sequence>KPHPEADPVDAQHGPAYVKPADSDSAHQHAGGPRSVKQCSGHLQSILPPDAQAAPPTASAFLRPDNNRVFWSALHAHRLTDPRR</sequence>
<reference evidence="2" key="1">
    <citation type="submission" date="2016-05" db="EMBL/GenBank/DDBJ databases">
        <authorList>
            <person name="Lavstsen T."/>
            <person name="Jespersen J.S."/>
        </authorList>
    </citation>
    <scope>NUCLEOTIDE SEQUENCE</scope>
    <source>
        <tissue evidence="2">Brain</tissue>
    </source>
</reference>
<protein>
    <submittedName>
        <fullName evidence="2">Castor zinc finger 1</fullName>
    </submittedName>
</protein>
<dbReference type="AlphaFoldDB" id="A0A1A8ML76"/>
<feature type="non-terminal residue" evidence="2">
    <location>
        <position position="1"/>
    </location>
</feature>
<feature type="region of interest" description="Disordered" evidence="1">
    <location>
        <begin position="1"/>
        <end position="40"/>
    </location>
</feature>
<gene>
    <name evidence="2" type="primary">CASZ1</name>
</gene>
<evidence type="ECO:0000313" key="2">
    <source>
        <dbReference type="EMBL" id="SBR57502.1"/>
    </source>
</evidence>
<name>A0A1A8ML76_9TELE</name>